<evidence type="ECO:0000313" key="4">
    <source>
        <dbReference type="Proteomes" id="UP000044602"/>
    </source>
</evidence>
<dbReference type="Gene3D" id="3.90.180.10">
    <property type="entry name" value="Medium-chain alcohol dehydrogenases, catalytic domain"/>
    <property type="match status" value="1"/>
</dbReference>
<dbReference type="EMBL" id="CVQH01013669">
    <property type="protein sequence ID" value="CRK22169.1"/>
    <property type="molecule type" value="Genomic_DNA"/>
</dbReference>
<dbReference type="PANTHER" id="PTHR44013">
    <property type="entry name" value="ZINC-TYPE ALCOHOL DEHYDROGENASE-LIKE PROTEIN C16A3.02C"/>
    <property type="match status" value="1"/>
</dbReference>
<dbReference type="SUPFAM" id="SSF51735">
    <property type="entry name" value="NAD(P)-binding Rossmann-fold domains"/>
    <property type="match status" value="1"/>
</dbReference>
<dbReference type="Proteomes" id="UP000044602">
    <property type="component" value="Unassembled WGS sequence"/>
</dbReference>
<dbReference type="SUPFAM" id="SSF50129">
    <property type="entry name" value="GroES-like"/>
    <property type="match status" value="1"/>
</dbReference>
<dbReference type="InterPro" id="IPR011032">
    <property type="entry name" value="GroES-like_sf"/>
</dbReference>
<proteinExistence type="predicted"/>
<dbReference type="InterPro" id="IPR036291">
    <property type="entry name" value="NAD(P)-bd_dom_sf"/>
</dbReference>
<dbReference type="InterPro" id="IPR013154">
    <property type="entry name" value="ADH-like_N"/>
</dbReference>
<dbReference type="SMART" id="SM00829">
    <property type="entry name" value="PKS_ER"/>
    <property type="match status" value="1"/>
</dbReference>
<dbReference type="Gene3D" id="3.40.50.720">
    <property type="entry name" value="NAD(P)-binding Rossmann-like Domain"/>
    <property type="match status" value="1"/>
</dbReference>
<sequence>MAETMKAWQFTAHGPITKTLRLATDVPRPDAASLQPGQVLVKVASAGLNPVDYKMPELGLAARAMFSFPKIPCGDLSGTVVAIGEGVEGLKAGDHVVGWLKPFSSAGALSEYAVLDKESCVRLGDGADLDEAAGALTTGLTALQSIQPYVKAGDRVFINGGSGGTGTHGIQIAKLLGCHVTVSCSTAKVDFCRGLGADEVIDYKKEDVVASLIKQGGSAGTEKWALIVDNIGNSPTDLYKRSHEVLREGGVYAYVGGRMSAGSVWNILRGRLLPGFLGGQRRRFVLGMAQQSTEYVRPIVDWMAEGKLRTVVDSKYGFAQVKEAYERLKTDRCQGKVIVKVVGGEK</sequence>
<dbReference type="InterPro" id="IPR052733">
    <property type="entry name" value="Chloroplast_QOR"/>
</dbReference>
<protein>
    <recommendedName>
        <fullName evidence="1">Enoyl reductase (ER) domain-containing protein</fullName>
    </recommendedName>
</protein>
<feature type="domain" description="Enoyl reductase (ER)" evidence="1">
    <location>
        <begin position="15"/>
        <end position="339"/>
    </location>
</feature>
<gene>
    <name evidence="3" type="ORF">BN1708_013329</name>
    <name evidence="2" type="ORF">BN1723_010854</name>
</gene>
<evidence type="ECO:0000313" key="3">
    <source>
        <dbReference type="EMBL" id="CRK22169.1"/>
    </source>
</evidence>
<organism evidence="2 5">
    <name type="scientific">Verticillium longisporum</name>
    <name type="common">Verticillium dahliae var. longisporum</name>
    <dbReference type="NCBI Taxonomy" id="100787"/>
    <lineage>
        <taxon>Eukaryota</taxon>
        <taxon>Fungi</taxon>
        <taxon>Dikarya</taxon>
        <taxon>Ascomycota</taxon>
        <taxon>Pezizomycotina</taxon>
        <taxon>Sordariomycetes</taxon>
        <taxon>Hypocreomycetidae</taxon>
        <taxon>Glomerellales</taxon>
        <taxon>Plectosphaerellaceae</taxon>
        <taxon>Verticillium</taxon>
    </lineage>
</organism>
<accession>A0A0G4L2L9</accession>
<evidence type="ECO:0000313" key="2">
    <source>
        <dbReference type="EMBL" id="CRK15945.1"/>
    </source>
</evidence>
<dbReference type="PANTHER" id="PTHR44013:SF1">
    <property type="entry name" value="ZINC-TYPE ALCOHOL DEHYDROGENASE-LIKE PROTEIN C16A3.02C"/>
    <property type="match status" value="1"/>
</dbReference>
<keyword evidence="4" id="KW-1185">Reference proteome</keyword>
<dbReference type="GO" id="GO:0016491">
    <property type="term" value="F:oxidoreductase activity"/>
    <property type="evidence" value="ECO:0007669"/>
    <property type="project" value="InterPro"/>
</dbReference>
<dbReference type="Pfam" id="PF13602">
    <property type="entry name" value="ADH_zinc_N_2"/>
    <property type="match status" value="1"/>
</dbReference>
<evidence type="ECO:0000259" key="1">
    <source>
        <dbReference type="SMART" id="SM00829"/>
    </source>
</evidence>
<name>A0A0G4L2L9_VERLO</name>
<dbReference type="EMBL" id="CVQI01006557">
    <property type="protein sequence ID" value="CRK15945.1"/>
    <property type="molecule type" value="Genomic_DNA"/>
</dbReference>
<dbReference type="Pfam" id="PF08240">
    <property type="entry name" value="ADH_N"/>
    <property type="match status" value="1"/>
</dbReference>
<dbReference type="STRING" id="100787.A0A0G4L2L9"/>
<reference evidence="4 5" key="1">
    <citation type="submission" date="2015-05" db="EMBL/GenBank/DDBJ databases">
        <authorList>
            <person name="Fogelqvist Johan"/>
        </authorList>
    </citation>
    <scope>NUCLEOTIDE SEQUENCE [LARGE SCALE GENOMIC DNA]</scope>
    <source>
        <strain evidence="3">VL1</strain>
        <strain evidence="2">VL2</strain>
    </source>
</reference>
<dbReference type="Proteomes" id="UP000045706">
    <property type="component" value="Unassembled WGS sequence"/>
</dbReference>
<dbReference type="CDD" id="cd08267">
    <property type="entry name" value="MDR1"/>
    <property type="match status" value="1"/>
</dbReference>
<dbReference type="InterPro" id="IPR020843">
    <property type="entry name" value="ER"/>
</dbReference>
<dbReference type="AlphaFoldDB" id="A0A0G4L2L9"/>
<evidence type="ECO:0000313" key="5">
    <source>
        <dbReference type="Proteomes" id="UP000045706"/>
    </source>
</evidence>